<evidence type="ECO:0000313" key="3">
    <source>
        <dbReference type="Proteomes" id="UP001331761"/>
    </source>
</evidence>
<dbReference type="EMBL" id="WIXE01003599">
    <property type="protein sequence ID" value="KAK5983795.1"/>
    <property type="molecule type" value="Genomic_DNA"/>
</dbReference>
<evidence type="ECO:0000256" key="1">
    <source>
        <dbReference type="SAM" id="MobiDB-lite"/>
    </source>
</evidence>
<comment type="caution">
    <text evidence="2">The sequence shown here is derived from an EMBL/GenBank/DDBJ whole genome shotgun (WGS) entry which is preliminary data.</text>
</comment>
<keyword evidence="3" id="KW-1185">Reference proteome</keyword>
<feature type="compositionally biased region" description="Basic and acidic residues" evidence="1">
    <location>
        <begin position="115"/>
        <end position="129"/>
    </location>
</feature>
<feature type="region of interest" description="Disordered" evidence="1">
    <location>
        <begin position="1"/>
        <end position="28"/>
    </location>
</feature>
<name>A0AAN8FZT8_TRICO</name>
<reference evidence="2 3" key="1">
    <citation type="submission" date="2019-10" db="EMBL/GenBank/DDBJ databases">
        <title>Assembly and Annotation for the nematode Trichostrongylus colubriformis.</title>
        <authorList>
            <person name="Martin J."/>
        </authorList>
    </citation>
    <scope>NUCLEOTIDE SEQUENCE [LARGE SCALE GENOMIC DNA]</scope>
    <source>
        <strain evidence="2">G859</strain>
        <tissue evidence="2">Whole worm</tissue>
    </source>
</reference>
<organism evidence="2 3">
    <name type="scientific">Trichostrongylus colubriformis</name>
    <name type="common">Black scour worm</name>
    <dbReference type="NCBI Taxonomy" id="6319"/>
    <lineage>
        <taxon>Eukaryota</taxon>
        <taxon>Metazoa</taxon>
        <taxon>Ecdysozoa</taxon>
        <taxon>Nematoda</taxon>
        <taxon>Chromadorea</taxon>
        <taxon>Rhabditida</taxon>
        <taxon>Rhabditina</taxon>
        <taxon>Rhabditomorpha</taxon>
        <taxon>Strongyloidea</taxon>
        <taxon>Trichostrongylidae</taxon>
        <taxon>Trichostrongylus</taxon>
    </lineage>
</organism>
<dbReference type="Proteomes" id="UP001331761">
    <property type="component" value="Unassembled WGS sequence"/>
</dbReference>
<gene>
    <name evidence="2" type="ORF">GCK32_011032</name>
</gene>
<proteinExistence type="predicted"/>
<feature type="region of interest" description="Disordered" evidence="1">
    <location>
        <begin position="99"/>
        <end position="139"/>
    </location>
</feature>
<protein>
    <submittedName>
        <fullName evidence="2">Uncharacterized protein</fullName>
    </submittedName>
</protein>
<sequence>MYGEGITAASTGPAEQPQEESTLGKEGVIEDATLSVGDHDASMGAQYRREKRYEKLNEIMNAYATVEVEARALARIDANESLEKLEKILEHIKLAASVAPEMTTSELPRGKLKKPKDSTGEDLHEEIRKMRQQSQEDAL</sequence>
<evidence type="ECO:0000313" key="2">
    <source>
        <dbReference type="EMBL" id="KAK5983795.1"/>
    </source>
</evidence>
<accession>A0AAN8FZT8</accession>
<dbReference type="AlphaFoldDB" id="A0AAN8FZT8"/>